<proteinExistence type="predicted"/>
<dbReference type="EMBL" id="CATOUU010000878">
    <property type="protein sequence ID" value="CAI9956620.1"/>
    <property type="molecule type" value="Genomic_DNA"/>
</dbReference>
<dbReference type="Proteomes" id="UP001642409">
    <property type="component" value="Unassembled WGS sequence"/>
</dbReference>
<evidence type="ECO:0000313" key="2">
    <source>
        <dbReference type="EMBL" id="CAL6051431.1"/>
    </source>
</evidence>
<keyword evidence="3" id="KW-1185">Reference proteome</keyword>
<dbReference type="AlphaFoldDB" id="A0AA86UFY2"/>
<name>A0AA86UFY2_9EUKA</name>
<accession>A0AA86UFY2</accession>
<comment type="caution">
    <text evidence="1">The sequence shown here is derived from an EMBL/GenBank/DDBJ whole genome shotgun (WGS) entry which is preliminary data.</text>
</comment>
<reference evidence="1" key="1">
    <citation type="submission" date="2023-06" db="EMBL/GenBank/DDBJ databases">
        <authorList>
            <person name="Kurt Z."/>
        </authorList>
    </citation>
    <scope>NUCLEOTIDE SEQUENCE</scope>
</reference>
<organism evidence="1">
    <name type="scientific">Hexamita inflata</name>
    <dbReference type="NCBI Taxonomy" id="28002"/>
    <lineage>
        <taxon>Eukaryota</taxon>
        <taxon>Metamonada</taxon>
        <taxon>Diplomonadida</taxon>
        <taxon>Hexamitidae</taxon>
        <taxon>Hexamitinae</taxon>
        <taxon>Hexamita</taxon>
    </lineage>
</organism>
<sequence>MSEENSEFDFSYASSTDSIVFNFNFEELPDIRKNNRDTCSYIQDLLRRQKFDAPDAEFSFVNSTVYINSDYINRSQRLTLRLYLNGLFNDIKYTFNPRGLSLVIKQIDVIQLNNCAFALDQLIVHARDISFQNCDISGDSQQFTCNNFHLCITGLQRIDWLRADKCLTIMITINEFYTDFYKELTTLSQIQNLNQLCIYDSTLDLQKIDVSQQQYNNVSLERLGLAFRRQS</sequence>
<gene>
    <name evidence="1" type="ORF">HINF_LOCUS44265</name>
    <name evidence="2" type="ORF">HINF_LOCUS44366</name>
</gene>
<evidence type="ECO:0000313" key="3">
    <source>
        <dbReference type="Proteomes" id="UP001642409"/>
    </source>
</evidence>
<evidence type="ECO:0000313" key="1">
    <source>
        <dbReference type="EMBL" id="CAI9956620.1"/>
    </source>
</evidence>
<reference evidence="2 3" key="2">
    <citation type="submission" date="2024-07" db="EMBL/GenBank/DDBJ databases">
        <authorList>
            <person name="Akdeniz Z."/>
        </authorList>
    </citation>
    <scope>NUCLEOTIDE SEQUENCE [LARGE SCALE GENOMIC DNA]</scope>
</reference>
<dbReference type="EMBL" id="CAXDID020000188">
    <property type="protein sequence ID" value="CAL6051431.1"/>
    <property type="molecule type" value="Genomic_DNA"/>
</dbReference>
<protein>
    <submittedName>
        <fullName evidence="2">Hypothetical_protein</fullName>
    </submittedName>
</protein>